<proteinExistence type="predicted"/>
<dbReference type="PANTHER" id="PTHR11439">
    <property type="entry name" value="GAG-POL-RELATED RETROTRANSPOSON"/>
    <property type="match status" value="1"/>
</dbReference>
<feature type="domain" description="Reverse transcriptase Ty1/copia-type" evidence="1">
    <location>
        <begin position="3"/>
        <end position="184"/>
    </location>
</feature>
<dbReference type="AlphaFoldDB" id="A0A438CKE3"/>
<sequence length="400" mass="45271">MQMVFKTKRDNKGNVERYKARLVAKGYTQREGIDFTETFSPVSTKDSFRLVMALVAHFDLELHQMDVKTAFLNGDLSEEVYMSQSEGFKEKGKENMVCRLKRSIYGLKQASRQWYLKFDKIVTSFGFIENKFDQCIYMKVNGSKYIFMVLYINDILLASSDVNLLNDTKRILSANFDMKDLGEAYFTCKAGDVPVVKGDKLSNEQCPKNDLEKDAMKTIPYASAIGSLMLHKRVDNLEVVGYSNSDFGGCYDDPKSTSGCIFMLVGGAISWKSVKQSLIASSTMYAEFVACYGASSQAIWLRNLISEFQVVDSIFRPIVIYCDNNAVVFYSKNNKISTCSKHMEIKYLIVQDLVKKGDIVIEHIRTESMLADPLTKGLKPITFKEHVVNMGVIKSFDSLV</sequence>
<accession>A0A438CKE3</accession>
<gene>
    <name evidence="2" type="primary">POLX_2550</name>
    <name evidence="2" type="ORF">CK203_093954</name>
</gene>
<name>A0A438CKE3_VITVI</name>
<dbReference type="EMBL" id="QGNW01002190">
    <property type="protein sequence ID" value="RVW23649.1"/>
    <property type="molecule type" value="Genomic_DNA"/>
</dbReference>
<organism evidence="2 3">
    <name type="scientific">Vitis vinifera</name>
    <name type="common">Grape</name>
    <dbReference type="NCBI Taxonomy" id="29760"/>
    <lineage>
        <taxon>Eukaryota</taxon>
        <taxon>Viridiplantae</taxon>
        <taxon>Streptophyta</taxon>
        <taxon>Embryophyta</taxon>
        <taxon>Tracheophyta</taxon>
        <taxon>Spermatophyta</taxon>
        <taxon>Magnoliopsida</taxon>
        <taxon>eudicotyledons</taxon>
        <taxon>Gunneridae</taxon>
        <taxon>Pentapetalae</taxon>
        <taxon>rosids</taxon>
        <taxon>Vitales</taxon>
        <taxon>Vitaceae</taxon>
        <taxon>Viteae</taxon>
        <taxon>Vitis</taxon>
    </lineage>
</organism>
<protein>
    <submittedName>
        <fullName evidence="2">Retrovirus-related Pol polyprotein from transposon TNT 1-94</fullName>
    </submittedName>
</protein>
<dbReference type="CDD" id="cd09272">
    <property type="entry name" value="RNase_HI_RT_Ty1"/>
    <property type="match status" value="1"/>
</dbReference>
<dbReference type="SUPFAM" id="SSF56672">
    <property type="entry name" value="DNA/RNA polymerases"/>
    <property type="match status" value="1"/>
</dbReference>
<evidence type="ECO:0000259" key="1">
    <source>
        <dbReference type="Pfam" id="PF07727"/>
    </source>
</evidence>
<dbReference type="InterPro" id="IPR013103">
    <property type="entry name" value="RVT_2"/>
</dbReference>
<dbReference type="PANTHER" id="PTHR11439:SF467">
    <property type="entry name" value="INTEGRASE CATALYTIC DOMAIN-CONTAINING PROTEIN"/>
    <property type="match status" value="1"/>
</dbReference>
<evidence type="ECO:0000313" key="3">
    <source>
        <dbReference type="Proteomes" id="UP000288805"/>
    </source>
</evidence>
<dbReference type="Pfam" id="PF07727">
    <property type="entry name" value="RVT_2"/>
    <property type="match status" value="1"/>
</dbReference>
<comment type="caution">
    <text evidence="2">The sequence shown here is derived from an EMBL/GenBank/DDBJ whole genome shotgun (WGS) entry which is preliminary data.</text>
</comment>
<dbReference type="InterPro" id="IPR043502">
    <property type="entry name" value="DNA/RNA_pol_sf"/>
</dbReference>
<reference evidence="2 3" key="1">
    <citation type="journal article" date="2018" name="PLoS Genet.">
        <title>Population sequencing reveals clonal diversity and ancestral inbreeding in the grapevine cultivar Chardonnay.</title>
        <authorList>
            <person name="Roach M.J."/>
            <person name="Johnson D.L."/>
            <person name="Bohlmann J."/>
            <person name="van Vuuren H.J."/>
            <person name="Jones S.J."/>
            <person name="Pretorius I.S."/>
            <person name="Schmidt S.A."/>
            <person name="Borneman A.R."/>
        </authorList>
    </citation>
    <scope>NUCLEOTIDE SEQUENCE [LARGE SCALE GENOMIC DNA]</scope>
    <source>
        <strain evidence="3">cv. Chardonnay</strain>
        <tissue evidence="2">Leaf</tissue>
    </source>
</reference>
<evidence type="ECO:0000313" key="2">
    <source>
        <dbReference type="EMBL" id="RVW23649.1"/>
    </source>
</evidence>
<dbReference type="Proteomes" id="UP000288805">
    <property type="component" value="Unassembled WGS sequence"/>
</dbReference>